<organism evidence="2">
    <name type="scientific">Mesocestoides corti</name>
    <name type="common">Flatworm</name>
    <dbReference type="NCBI Taxonomy" id="53468"/>
    <lineage>
        <taxon>Eukaryota</taxon>
        <taxon>Metazoa</taxon>
        <taxon>Spiralia</taxon>
        <taxon>Lophotrochozoa</taxon>
        <taxon>Platyhelminthes</taxon>
        <taxon>Cestoda</taxon>
        <taxon>Eucestoda</taxon>
        <taxon>Cyclophyllidea</taxon>
        <taxon>Mesocestoididae</taxon>
        <taxon>Mesocestoides</taxon>
    </lineage>
</organism>
<evidence type="ECO:0000313" key="2">
    <source>
        <dbReference type="WBParaSite" id="MCU_000758-RA"/>
    </source>
</evidence>
<name>A0A5K3EK10_MESCO</name>
<reference evidence="2" key="1">
    <citation type="submission" date="2019-11" db="UniProtKB">
        <authorList>
            <consortium name="WormBaseParasite"/>
        </authorList>
    </citation>
    <scope>IDENTIFICATION</scope>
</reference>
<dbReference type="AlphaFoldDB" id="A0A5K3EK10"/>
<feature type="compositionally biased region" description="Pro residues" evidence="1">
    <location>
        <begin position="1"/>
        <end position="10"/>
    </location>
</feature>
<feature type="region of interest" description="Disordered" evidence="1">
    <location>
        <begin position="1"/>
        <end position="31"/>
    </location>
</feature>
<dbReference type="WBParaSite" id="MCU_000758-RA">
    <property type="protein sequence ID" value="MCU_000758-RA"/>
    <property type="gene ID" value="MCU_000758"/>
</dbReference>
<proteinExistence type="predicted"/>
<sequence>MTMDGRPPPLTTIGGDHPNGSGGSGNITPPETFNFDLSDLIDDLLALAYVDTASSSGPEGSSGVIMSTLAQRIVAIRAAVQEAKEVCRSGPRVLRSGAPLTPRGKGSDNHQLLALFQSACELDPASQRNLLSSLGTACIAKRQLLADLNQQLLALTQQNDHFSI</sequence>
<evidence type="ECO:0000256" key="1">
    <source>
        <dbReference type="SAM" id="MobiDB-lite"/>
    </source>
</evidence>
<protein>
    <submittedName>
        <fullName evidence="2">Mediator of RNA polymerase II transcription subunit 9</fullName>
    </submittedName>
</protein>
<accession>A0A5K3EK10</accession>